<dbReference type="InterPro" id="IPR000835">
    <property type="entry name" value="HTH_MarR-typ"/>
</dbReference>
<dbReference type="InterPro" id="IPR036390">
    <property type="entry name" value="WH_DNA-bd_sf"/>
</dbReference>
<protein>
    <submittedName>
        <fullName evidence="5">MarR family transcriptional regulator</fullName>
    </submittedName>
</protein>
<keyword evidence="6" id="KW-1185">Reference proteome</keyword>
<evidence type="ECO:0000313" key="5">
    <source>
        <dbReference type="EMBL" id="MQY42988.1"/>
    </source>
</evidence>
<dbReference type="EMBL" id="WIXK01000004">
    <property type="protein sequence ID" value="MQY42988.1"/>
    <property type="molecule type" value="Genomic_DNA"/>
</dbReference>
<evidence type="ECO:0000256" key="1">
    <source>
        <dbReference type="ARBA" id="ARBA00023015"/>
    </source>
</evidence>
<proteinExistence type="predicted"/>
<dbReference type="Proteomes" id="UP000436694">
    <property type="component" value="Unassembled WGS sequence"/>
</dbReference>
<dbReference type="InterPro" id="IPR036388">
    <property type="entry name" value="WH-like_DNA-bd_sf"/>
</dbReference>
<gene>
    <name evidence="5" type="ORF">GG681_10070</name>
</gene>
<dbReference type="AlphaFoldDB" id="A0A844AUA6"/>
<organism evidence="5 6">
    <name type="scientific">Tritonibacter aquimaris</name>
    <dbReference type="NCBI Taxonomy" id="2663379"/>
    <lineage>
        <taxon>Bacteria</taxon>
        <taxon>Pseudomonadati</taxon>
        <taxon>Pseudomonadota</taxon>
        <taxon>Alphaproteobacteria</taxon>
        <taxon>Rhodobacterales</taxon>
        <taxon>Paracoccaceae</taxon>
        <taxon>Tritonibacter</taxon>
    </lineage>
</organism>
<name>A0A844AUA6_9RHOB</name>
<dbReference type="PANTHER" id="PTHR33164">
    <property type="entry name" value="TRANSCRIPTIONAL REGULATOR, MARR FAMILY"/>
    <property type="match status" value="1"/>
</dbReference>
<comment type="caution">
    <text evidence="5">The sequence shown here is derived from an EMBL/GenBank/DDBJ whole genome shotgun (WGS) entry which is preliminary data.</text>
</comment>
<sequence length="164" mass="17922">MTSPQSEMYSLPSHLIRRLNQICVAQFTTAMSEADLPLTPVQYSVLWAVEEFPGVDQASVAKQVGYDRATLGKVVDRLELKGFVSRVVSKTDRRAREIYLSEAGKDLLLQAHPVVLACQDKMLPGVSDEERAQLVELLARVAAAANTETTAPILAPLNTQQAAD</sequence>
<dbReference type="GO" id="GO:0006950">
    <property type="term" value="P:response to stress"/>
    <property type="evidence" value="ECO:0007669"/>
    <property type="project" value="TreeGrafter"/>
</dbReference>
<dbReference type="RefSeq" id="WP_153547672.1">
    <property type="nucleotide sequence ID" value="NZ_WIXK01000004.1"/>
</dbReference>
<dbReference type="GO" id="GO:0003700">
    <property type="term" value="F:DNA-binding transcription factor activity"/>
    <property type="evidence" value="ECO:0007669"/>
    <property type="project" value="InterPro"/>
</dbReference>
<accession>A0A844AUA6</accession>
<dbReference type="SUPFAM" id="SSF46785">
    <property type="entry name" value="Winged helix' DNA-binding domain"/>
    <property type="match status" value="1"/>
</dbReference>
<keyword evidence="3" id="KW-0804">Transcription</keyword>
<dbReference type="Pfam" id="PF01047">
    <property type="entry name" value="MarR"/>
    <property type="match status" value="1"/>
</dbReference>
<dbReference type="GO" id="GO:0003677">
    <property type="term" value="F:DNA binding"/>
    <property type="evidence" value="ECO:0007669"/>
    <property type="project" value="UniProtKB-KW"/>
</dbReference>
<dbReference type="InterPro" id="IPR039422">
    <property type="entry name" value="MarR/SlyA-like"/>
</dbReference>
<dbReference type="PANTHER" id="PTHR33164:SF95">
    <property type="entry name" value="TRANSCRIPTIONAL REGULATOR"/>
    <property type="match status" value="1"/>
</dbReference>
<evidence type="ECO:0000259" key="4">
    <source>
        <dbReference type="PROSITE" id="PS50995"/>
    </source>
</evidence>
<dbReference type="InterPro" id="IPR023187">
    <property type="entry name" value="Tscrpt_reg_MarR-type_CS"/>
</dbReference>
<reference evidence="5 6" key="1">
    <citation type="submission" date="2019-10" db="EMBL/GenBank/DDBJ databases">
        <title>Epibacterium sp. nov., isolated from seawater.</title>
        <authorList>
            <person name="Zhang X."/>
            <person name="Li N."/>
        </authorList>
    </citation>
    <scope>NUCLEOTIDE SEQUENCE [LARGE SCALE GENOMIC DNA]</scope>
    <source>
        <strain evidence="5 6">SM1969</strain>
    </source>
</reference>
<evidence type="ECO:0000256" key="3">
    <source>
        <dbReference type="ARBA" id="ARBA00023163"/>
    </source>
</evidence>
<dbReference type="SMART" id="SM00347">
    <property type="entry name" value="HTH_MARR"/>
    <property type="match status" value="1"/>
</dbReference>
<evidence type="ECO:0000313" key="6">
    <source>
        <dbReference type="Proteomes" id="UP000436694"/>
    </source>
</evidence>
<dbReference type="PROSITE" id="PS50995">
    <property type="entry name" value="HTH_MARR_2"/>
    <property type="match status" value="1"/>
</dbReference>
<evidence type="ECO:0000256" key="2">
    <source>
        <dbReference type="ARBA" id="ARBA00023125"/>
    </source>
</evidence>
<feature type="domain" description="HTH marR-type" evidence="4">
    <location>
        <begin position="5"/>
        <end position="143"/>
    </location>
</feature>
<dbReference type="PROSITE" id="PS01117">
    <property type="entry name" value="HTH_MARR_1"/>
    <property type="match status" value="1"/>
</dbReference>
<dbReference type="Gene3D" id="1.10.10.10">
    <property type="entry name" value="Winged helix-like DNA-binding domain superfamily/Winged helix DNA-binding domain"/>
    <property type="match status" value="1"/>
</dbReference>
<dbReference type="PRINTS" id="PR00598">
    <property type="entry name" value="HTHMARR"/>
</dbReference>
<keyword evidence="1" id="KW-0805">Transcription regulation</keyword>
<keyword evidence="2" id="KW-0238">DNA-binding</keyword>